<feature type="compositionally biased region" description="Acidic residues" evidence="1">
    <location>
        <begin position="167"/>
        <end position="185"/>
    </location>
</feature>
<gene>
    <name evidence="2" type="ORF">E1B28_008137</name>
</gene>
<feature type="region of interest" description="Disordered" evidence="1">
    <location>
        <begin position="134"/>
        <end position="189"/>
    </location>
</feature>
<dbReference type="RefSeq" id="XP_043008206.1">
    <property type="nucleotide sequence ID" value="XM_043152923.1"/>
</dbReference>
<sequence>MFLSIGNVDQKDFSSHRSRRGGDCWINSRCKFVERRDIRLSQLAAISSTSLTTNPIVGSHEDTIEFSDGHSPAGNGYALLIWLRYCPGSCFPLSLIPLLSEGQCARIAGFLTSRDPPTYRSYYKSPCTSRRIHNRCETNNSGSRNITGNNVQTNYGKSADHGIREGDSDDGSEDTNDSDADDNEGINDCRGNGNCATSWPYTNAISRRGNLPGNGLQDSTEHGTYPVAASSAFSSPQIEMPLTLPQSQFNPLSPSTSLQLQLFQTPRQIVPYPTPPCSPSAPLSNRNPFDEVYLSTEFDNRCRISGPSFASFVGGTFYEIP</sequence>
<dbReference type="AlphaFoldDB" id="A0A9P7RXT8"/>
<name>A0A9P7RXT8_9AGAR</name>
<evidence type="ECO:0000313" key="3">
    <source>
        <dbReference type="Proteomes" id="UP001049176"/>
    </source>
</evidence>
<organism evidence="2 3">
    <name type="scientific">Marasmius oreades</name>
    <name type="common">fairy-ring Marasmius</name>
    <dbReference type="NCBI Taxonomy" id="181124"/>
    <lineage>
        <taxon>Eukaryota</taxon>
        <taxon>Fungi</taxon>
        <taxon>Dikarya</taxon>
        <taxon>Basidiomycota</taxon>
        <taxon>Agaricomycotina</taxon>
        <taxon>Agaricomycetes</taxon>
        <taxon>Agaricomycetidae</taxon>
        <taxon>Agaricales</taxon>
        <taxon>Marasmiineae</taxon>
        <taxon>Marasmiaceae</taxon>
        <taxon>Marasmius</taxon>
    </lineage>
</organism>
<proteinExistence type="predicted"/>
<accession>A0A9P7RXT8</accession>
<dbReference type="Proteomes" id="UP001049176">
    <property type="component" value="Chromosome 5"/>
</dbReference>
<dbReference type="KEGG" id="more:E1B28_008137"/>
<keyword evidence="3" id="KW-1185">Reference proteome</keyword>
<comment type="caution">
    <text evidence="2">The sequence shown here is derived from an EMBL/GenBank/DDBJ whole genome shotgun (WGS) entry which is preliminary data.</text>
</comment>
<evidence type="ECO:0000313" key="2">
    <source>
        <dbReference type="EMBL" id="KAG7091736.1"/>
    </source>
</evidence>
<dbReference type="GeneID" id="66077213"/>
<dbReference type="EMBL" id="CM032185">
    <property type="protein sequence ID" value="KAG7091736.1"/>
    <property type="molecule type" value="Genomic_DNA"/>
</dbReference>
<protein>
    <submittedName>
        <fullName evidence="2">Uncharacterized protein</fullName>
    </submittedName>
</protein>
<evidence type="ECO:0000256" key="1">
    <source>
        <dbReference type="SAM" id="MobiDB-lite"/>
    </source>
</evidence>
<feature type="region of interest" description="Disordered" evidence="1">
    <location>
        <begin position="1"/>
        <end position="20"/>
    </location>
</feature>
<feature type="compositionally biased region" description="Polar residues" evidence="1">
    <location>
        <begin position="137"/>
        <end position="156"/>
    </location>
</feature>
<reference evidence="2" key="1">
    <citation type="journal article" date="2021" name="Genome Biol. Evol.">
        <title>The assembled and annotated genome of the fairy-ring fungus Marasmius oreades.</title>
        <authorList>
            <person name="Hiltunen M."/>
            <person name="Ament-Velasquez S.L."/>
            <person name="Johannesson H."/>
        </authorList>
    </citation>
    <scope>NUCLEOTIDE SEQUENCE</scope>
    <source>
        <strain evidence="2">03SP1</strain>
    </source>
</reference>